<comment type="caution">
    <text evidence="2">The sequence shown here is derived from an EMBL/GenBank/DDBJ whole genome shotgun (WGS) entry which is preliminary data.</text>
</comment>
<keyword evidence="1" id="KW-0812">Transmembrane</keyword>
<reference evidence="2 3" key="1">
    <citation type="submission" date="2024-01" db="EMBL/GenBank/DDBJ databases">
        <title>Genome assemblies of Stephania.</title>
        <authorList>
            <person name="Yang L."/>
        </authorList>
    </citation>
    <scope>NUCLEOTIDE SEQUENCE [LARGE SCALE GENOMIC DNA]</scope>
    <source>
        <strain evidence="2">YNDBR</strain>
        <tissue evidence="2">Leaf</tissue>
    </source>
</reference>
<feature type="transmembrane region" description="Helical" evidence="1">
    <location>
        <begin position="32"/>
        <end position="51"/>
    </location>
</feature>
<name>A0AAP0IFB0_9MAGN</name>
<evidence type="ECO:0000313" key="3">
    <source>
        <dbReference type="Proteomes" id="UP001420932"/>
    </source>
</evidence>
<evidence type="ECO:0000313" key="2">
    <source>
        <dbReference type="EMBL" id="KAK9114464.1"/>
    </source>
</evidence>
<sequence length="267" mass="30409">MKCGDGWWTVVGGFNPAVRALRPRRRHGPKTWTTAWIIGLPGDLFVVGFFVDEERFIDFRSCVSRSKVRKAQYREFLRINKFHLLDRAGLFSCFACSQERLHQFLGCSSHNGGVFSNSRGLKIIFYGRTFIGGCNLVLCEVTGPRHVQDVSAVLLRKTVIRISLQKLSLPPMLRIIQAVSYKEMSVGKKAHKLRASKTHQIRSGDTNDVTVLIDQCPNWIVRCCLVSFNLTKWMMNINGVQMCKTEGVFWGRKVFVLVRICCCLSED</sequence>
<accession>A0AAP0IFB0</accession>
<dbReference type="EMBL" id="JBBNAF010000009">
    <property type="protein sequence ID" value="KAK9114464.1"/>
    <property type="molecule type" value="Genomic_DNA"/>
</dbReference>
<keyword evidence="1" id="KW-1133">Transmembrane helix</keyword>
<keyword evidence="1" id="KW-0472">Membrane</keyword>
<evidence type="ECO:0000256" key="1">
    <source>
        <dbReference type="SAM" id="Phobius"/>
    </source>
</evidence>
<dbReference type="Proteomes" id="UP001420932">
    <property type="component" value="Unassembled WGS sequence"/>
</dbReference>
<dbReference type="AlphaFoldDB" id="A0AAP0IFB0"/>
<protein>
    <submittedName>
        <fullName evidence="2">Uncharacterized protein</fullName>
    </submittedName>
</protein>
<proteinExistence type="predicted"/>
<organism evidence="2 3">
    <name type="scientific">Stephania yunnanensis</name>
    <dbReference type="NCBI Taxonomy" id="152371"/>
    <lineage>
        <taxon>Eukaryota</taxon>
        <taxon>Viridiplantae</taxon>
        <taxon>Streptophyta</taxon>
        <taxon>Embryophyta</taxon>
        <taxon>Tracheophyta</taxon>
        <taxon>Spermatophyta</taxon>
        <taxon>Magnoliopsida</taxon>
        <taxon>Ranunculales</taxon>
        <taxon>Menispermaceae</taxon>
        <taxon>Menispermoideae</taxon>
        <taxon>Cissampelideae</taxon>
        <taxon>Stephania</taxon>
    </lineage>
</organism>
<keyword evidence="3" id="KW-1185">Reference proteome</keyword>
<gene>
    <name evidence="2" type="ORF">Syun_021261</name>
</gene>